<protein>
    <submittedName>
        <fullName evidence="2">Uncharacterized protein</fullName>
    </submittedName>
</protein>
<accession>A0ABW6WP41</accession>
<dbReference type="RefSeq" id="WP_157295998.1">
    <property type="nucleotide sequence ID" value="NZ_JBIAZU010000006.1"/>
</dbReference>
<organism evidence="2 3">
    <name type="scientific">Paractinoplanes globisporus</name>
    <dbReference type="NCBI Taxonomy" id="113565"/>
    <lineage>
        <taxon>Bacteria</taxon>
        <taxon>Bacillati</taxon>
        <taxon>Actinomycetota</taxon>
        <taxon>Actinomycetes</taxon>
        <taxon>Micromonosporales</taxon>
        <taxon>Micromonosporaceae</taxon>
        <taxon>Paractinoplanes</taxon>
    </lineage>
</organism>
<evidence type="ECO:0000313" key="3">
    <source>
        <dbReference type="Proteomes" id="UP001602245"/>
    </source>
</evidence>
<name>A0ABW6WP41_9ACTN</name>
<comment type="caution">
    <text evidence="2">The sequence shown here is derived from an EMBL/GenBank/DDBJ whole genome shotgun (WGS) entry which is preliminary data.</text>
</comment>
<sequence>MPAEAGDPSASEGAPRAAADAVPIRGTVTGQDGGVVEKTVVLDTIRH</sequence>
<feature type="region of interest" description="Disordered" evidence="1">
    <location>
        <begin position="1"/>
        <end position="31"/>
    </location>
</feature>
<reference evidence="2 3" key="1">
    <citation type="submission" date="2024-10" db="EMBL/GenBank/DDBJ databases">
        <title>The Natural Products Discovery Center: Release of the First 8490 Sequenced Strains for Exploring Actinobacteria Biosynthetic Diversity.</title>
        <authorList>
            <person name="Kalkreuter E."/>
            <person name="Kautsar S.A."/>
            <person name="Yang D."/>
            <person name="Bader C.D."/>
            <person name="Teijaro C.N."/>
            <person name="Fluegel L."/>
            <person name="Davis C.M."/>
            <person name="Simpson J.R."/>
            <person name="Lauterbach L."/>
            <person name="Steele A.D."/>
            <person name="Gui C."/>
            <person name="Meng S."/>
            <person name="Li G."/>
            <person name="Viehrig K."/>
            <person name="Ye F."/>
            <person name="Su P."/>
            <person name="Kiefer A.F."/>
            <person name="Nichols A."/>
            <person name="Cepeda A.J."/>
            <person name="Yan W."/>
            <person name="Fan B."/>
            <person name="Jiang Y."/>
            <person name="Adhikari A."/>
            <person name="Zheng C.-J."/>
            <person name="Schuster L."/>
            <person name="Cowan T.M."/>
            <person name="Smanski M.J."/>
            <person name="Chevrette M.G."/>
            <person name="De Carvalho L.P.S."/>
            <person name="Shen B."/>
        </authorList>
    </citation>
    <scope>NUCLEOTIDE SEQUENCE [LARGE SCALE GENOMIC DNA]</scope>
    <source>
        <strain evidence="2 3">NPDC000087</strain>
    </source>
</reference>
<evidence type="ECO:0000256" key="1">
    <source>
        <dbReference type="SAM" id="MobiDB-lite"/>
    </source>
</evidence>
<proteinExistence type="predicted"/>
<evidence type="ECO:0000313" key="2">
    <source>
        <dbReference type="EMBL" id="MFF5293971.1"/>
    </source>
</evidence>
<keyword evidence="3" id="KW-1185">Reference proteome</keyword>
<dbReference type="EMBL" id="JBIAZU010000006">
    <property type="protein sequence ID" value="MFF5293971.1"/>
    <property type="molecule type" value="Genomic_DNA"/>
</dbReference>
<gene>
    <name evidence="2" type="ORF">ACFY35_31440</name>
</gene>
<dbReference type="Proteomes" id="UP001602245">
    <property type="component" value="Unassembled WGS sequence"/>
</dbReference>